<accession>A0ABQ9G4I8</accession>
<dbReference type="Proteomes" id="UP001159363">
    <property type="component" value="Chromosome 15"/>
</dbReference>
<organism evidence="1 2">
    <name type="scientific">Dryococelus australis</name>
    <dbReference type="NCBI Taxonomy" id="614101"/>
    <lineage>
        <taxon>Eukaryota</taxon>
        <taxon>Metazoa</taxon>
        <taxon>Ecdysozoa</taxon>
        <taxon>Arthropoda</taxon>
        <taxon>Hexapoda</taxon>
        <taxon>Insecta</taxon>
        <taxon>Pterygota</taxon>
        <taxon>Neoptera</taxon>
        <taxon>Polyneoptera</taxon>
        <taxon>Phasmatodea</taxon>
        <taxon>Verophasmatodea</taxon>
        <taxon>Anareolatae</taxon>
        <taxon>Phasmatidae</taxon>
        <taxon>Eurycanthinae</taxon>
        <taxon>Dryococelus</taxon>
    </lineage>
</organism>
<proteinExistence type="predicted"/>
<gene>
    <name evidence="1" type="ORF">PR048_032986</name>
</gene>
<name>A0ABQ9G4I8_9NEOP</name>
<dbReference type="EMBL" id="JARBHB010000016">
    <property type="protein sequence ID" value="KAJ8867123.1"/>
    <property type="molecule type" value="Genomic_DNA"/>
</dbReference>
<reference evidence="1 2" key="1">
    <citation type="submission" date="2023-02" db="EMBL/GenBank/DDBJ databases">
        <title>LHISI_Scaffold_Assembly.</title>
        <authorList>
            <person name="Stuart O.P."/>
            <person name="Cleave R."/>
            <person name="Magrath M.J.L."/>
            <person name="Mikheyev A.S."/>
        </authorList>
    </citation>
    <scope>NUCLEOTIDE SEQUENCE [LARGE SCALE GENOMIC DNA]</scope>
    <source>
        <strain evidence="1">Daus_M_001</strain>
        <tissue evidence="1">Leg muscle</tissue>
    </source>
</reference>
<evidence type="ECO:0000313" key="2">
    <source>
        <dbReference type="Proteomes" id="UP001159363"/>
    </source>
</evidence>
<evidence type="ECO:0000313" key="1">
    <source>
        <dbReference type="EMBL" id="KAJ8867123.1"/>
    </source>
</evidence>
<protein>
    <submittedName>
        <fullName evidence="1">Uncharacterized protein</fullName>
    </submittedName>
</protein>
<sequence>MQGWGKREISEETRQTTALFGMIPTCEYPGASPPGVETDSPRREAIPGVEMQCVVAAVRVSVRTDLPPPEGVGLPELSTGERTEGVAGSVGLPASKHSLFHVTRETQAQSDVGAATHMQHICVCAVRWRRLHWPIEFRTTMVQLGTRLSAPPEYRLFTGSRHAEHLQLSSSWAGTASLLQGSALNLPTHFPHQHNNKVTAQSPLATQRVDCPYRTSMFLGLKARRTPSALLQRAWIALIVPHVSRAQGTQNTFSSRVAGAGTASLLQGSTLNLLHTFHTNIITRAQGTQNTFSSRVLELELALELRHYSRALALNLPTHFPTNIITRVTAESPLATRAWIALILHARGLPLSYPHVSRAQGTQNTFSSRLAGAGTASLLQGSALNLPTHFPHQHNNKVTAESPLATRAWIALILHARGLPLSYPHVSRAQGTQNTFSSRLAGAGTASLLQGSALNLPTHFPPQHNNKVTAESPLATTRGLPLSAQGTQNTFSSRLAGAGTASLLQGSALNLPTHFPHQHNNKGSRHAEHLQLSSSWRWNCVTTPGLYTEPSYTLSTQHNNKVTAESHLATPRGLPLSYPHVSRAQGTQNTFSSRLAGAGTASLLQGSALNLPTHFPPPT</sequence>
<comment type="caution">
    <text evidence="1">The sequence shown here is derived from an EMBL/GenBank/DDBJ whole genome shotgun (WGS) entry which is preliminary data.</text>
</comment>
<keyword evidence="2" id="KW-1185">Reference proteome</keyword>